<gene>
    <name evidence="1" type="ORF">RPERSI_LOCUS1618</name>
</gene>
<evidence type="ECO:0000313" key="2">
    <source>
        <dbReference type="Proteomes" id="UP000789920"/>
    </source>
</evidence>
<accession>A0ACA9KVM0</accession>
<feature type="non-terminal residue" evidence="1">
    <location>
        <position position="1"/>
    </location>
</feature>
<reference evidence="1" key="1">
    <citation type="submission" date="2021-06" db="EMBL/GenBank/DDBJ databases">
        <authorList>
            <person name="Kallberg Y."/>
            <person name="Tangrot J."/>
            <person name="Rosling A."/>
        </authorList>
    </citation>
    <scope>NUCLEOTIDE SEQUENCE</scope>
    <source>
        <strain evidence="1">MA461A</strain>
    </source>
</reference>
<sequence>LLEELTVRFVVLAELTVSSCASTVHGEKQQIIAAQATNSRFEKLLRR</sequence>
<name>A0ACA9KVM0_9GLOM</name>
<proteinExistence type="predicted"/>
<dbReference type="Proteomes" id="UP000789920">
    <property type="component" value="Unassembled WGS sequence"/>
</dbReference>
<comment type="caution">
    <text evidence="1">The sequence shown here is derived from an EMBL/GenBank/DDBJ whole genome shotgun (WGS) entry which is preliminary data.</text>
</comment>
<keyword evidence="2" id="KW-1185">Reference proteome</keyword>
<dbReference type="EMBL" id="CAJVQC010001547">
    <property type="protein sequence ID" value="CAG8496284.1"/>
    <property type="molecule type" value="Genomic_DNA"/>
</dbReference>
<evidence type="ECO:0000313" key="1">
    <source>
        <dbReference type="EMBL" id="CAG8496284.1"/>
    </source>
</evidence>
<organism evidence="1 2">
    <name type="scientific">Racocetra persica</name>
    <dbReference type="NCBI Taxonomy" id="160502"/>
    <lineage>
        <taxon>Eukaryota</taxon>
        <taxon>Fungi</taxon>
        <taxon>Fungi incertae sedis</taxon>
        <taxon>Mucoromycota</taxon>
        <taxon>Glomeromycotina</taxon>
        <taxon>Glomeromycetes</taxon>
        <taxon>Diversisporales</taxon>
        <taxon>Gigasporaceae</taxon>
        <taxon>Racocetra</taxon>
    </lineage>
</organism>
<protein>
    <submittedName>
        <fullName evidence="1">35684_t:CDS:1</fullName>
    </submittedName>
</protein>